<keyword evidence="3" id="KW-1185">Reference proteome</keyword>
<keyword evidence="1" id="KW-1133">Transmembrane helix</keyword>
<organism evidence="2 3">
    <name type="scientific">Tanacetum coccineum</name>
    <dbReference type="NCBI Taxonomy" id="301880"/>
    <lineage>
        <taxon>Eukaryota</taxon>
        <taxon>Viridiplantae</taxon>
        <taxon>Streptophyta</taxon>
        <taxon>Embryophyta</taxon>
        <taxon>Tracheophyta</taxon>
        <taxon>Spermatophyta</taxon>
        <taxon>Magnoliopsida</taxon>
        <taxon>eudicotyledons</taxon>
        <taxon>Gunneridae</taxon>
        <taxon>Pentapetalae</taxon>
        <taxon>asterids</taxon>
        <taxon>campanulids</taxon>
        <taxon>Asterales</taxon>
        <taxon>Asteraceae</taxon>
        <taxon>Asteroideae</taxon>
        <taxon>Anthemideae</taxon>
        <taxon>Anthemidinae</taxon>
        <taxon>Tanacetum</taxon>
    </lineage>
</organism>
<comment type="caution">
    <text evidence="2">The sequence shown here is derived from an EMBL/GenBank/DDBJ whole genome shotgun (WGS) entry which is preliminary data.</text>
</comment>
<evidence type="ECO:0000256" key="1">
    <source>
        <dbReference type="SAM" id="Phobius"/>
    </source>
</evidence>
<evidence type="ECO:0000313" key="2">
    <source>
        <dbReference type="EMBL" id="GJT85664.1"/>
    </source>
</evidence>
<reference evidence="2" key="2">
    <citation type="submission" date="2022-01" db="EMBL/GenBank/DDBJ databases">
        <authorList>
            <person name="Yamashiro T."/>
            <person name="Shiraishi A."/>
            <person name="Satake H."/>
            <person name="Nakayama K."/>
        </authorList>
    </citation>
    <scope>NUCLEOTIDE SEQUENCE</scope>
</reference>
<feature type="transmembrane region" description="Helical" evidence="1">
    <location>
        <begin position="83"/>
        <end position="111"/>
    </location>
</feature>
<keyword evidence="1" id="KW-0812">Transmembrane</keyword>
<feature type="transmembrane region" description="Helical" evidence="1">
    <location>
        <begin position="12"/>
        <end position="32"/>
    </location>
</feature>
<protein>
    <submittedName>
        <fullName evidence="2">Uncharacterized protein</fullName>
    </submittedName>
</protein>
<sequence>MRSIISTVSISLEGFLASILLHMVIIVAVVIVTVIRVLVVVVIVGVVIVVAIIGVIVVVTIIGIVVVVRIIRIVVVGGGVPFIVKLSFVIIGISLGLVFLLGLSAFAMAAACGSRAAVTPSVISCRMAASVIVGAADVDVPRVDLIGDEDSTDEDGDIGVLVSLGDEIFSEGKKSRESNIGDSDNIRNGGKTAGRAIITWGGGIASLISKSEGTIVE</sequence>
<keyword evidence="1" id="KW-0472">Membrane</keyword>
<proteinExistence type="predicted"/>
<name>A0ABQ5HDZ7_9ASTR</name>
<gene>
    <name evidence="2" type="ORF">Tco_1067381</name>
</gene>
<feature type="transmembrane region" description="Helical" evidence="1">
    <location>
        <begin position="38"/>
        <end position="71"/>
    </location>
</feature>
<evidence type="ECO:0000313" key="3">
    <source>
        <dbReference type="Proteomes" id="UP001151760"/>
    </source>
</evidence>
<dbReference type="EMBL" id="BQNB010019471">
    <property type="protein sequence ID" value="GJT85664.1"/>
    <property type="molecule type" value="Genomic_DNA"/>
</dbReference>
<reference evidence="2" key="1">
    <citation type="journal article" date="2022" name="Int. J. Mol. Sci.">
        <title>Draft Genome of Tanacetum Coccineum: Genomic Comparison of Closely Related Tanacetum-Family Plants.</title>
        <authorList>
            <person name="Yamashiro T."/>
            <person name="Shiraishi A."/>
            <person name="Nakayama K."/>
            <person name="Satake H."/>
        </authorList>
    </citation>
    <scope>NUCLEOTIDE SEQUENCE</scope>
</reference>
<accession>A0ABQ5HDZ7</accession>
<dbReference type="Proteomes" id="UP001151760">
    <property type="component" value="Unassembled WGS sequence"/>
</dbReference>